<reference evidence="1" key="1">
    <citation type="journal article" date="2021" name="New Phytol.">
        <title>Evolutionary innovations through gain and loss of genes in the ectomycorrhizal Boletales.</title>
        <authorList>
            <person name="Wu G."/>
            <person name="Miyauchi S."/>
            <person name="Morin E."/>
            <person name="Kuo A."/>
            <person name="Drula E."/>
            <person name="Varga T."/>
            <person name="Kohler A."/>
            <person name="Feng B."/>
            <person name="Cao Y."/>
            <person name="Lipzen A."/>
            <person name="Daum C."/>
            <person name="Hundley H."/>
            <person name="Pangilinan J."/>
            <person name="Johnson J."/>
            <person name="Barry K."/>
            <person name="LaButti K."/>
            <person name="Ng V."/>
            <person name="Ahrendt S."/>
            <person name="Min B."/>
            <person name="Choi I.G."/>
            <person name="Park H."/>
            <person name="Plett J.M."/>
            <person name="Magnuson J."/>
            <person name="Spatafora J.W."/>
            <person name="Nagy L.G."/>
            <person name="Henrissat B."/>
            <person name="Grigoriev I.V."/>
            <person name="Yang Z.L."/>
            <person name="Xu J."/>
            <person name="Martin F.M."/>
        </authorList>
    </citation>
    <scope>NUCLEOTIDE SEQUENCE</scope>
    <source>
        <strain evidence="1">KUC20120723A-06</strain>
    </source>
</reference>
<name>A0ACB8B685_9AGAM</name>
<sequence length="64" mass="7295">MRCVLLSSCLSWYLVLVEDLCLTLMVSLWSQLPALDCQCLCAPTPSAPSCQFRNHSDTRREILY</sequence>
<keyword evidence="2" id="KW-1185">Reference proteome</keyword>
<protein>
    <submittedName>
        <fullName evidence="1">Uncharacterized protein</fullName>
    </submittedName>
</protein>
<gene>
    <name evidence="1" type="ORF">BV22DRAFT_1039269</name>
</gene>
<accession>A0ACB8B685</accession>
<comment type="caution">
    <text evidence="1">The sequence shown here is derived from an EMBL/GenBank/DDBJ whole genome shotgun (WGS) entry which is preliminary data.</text>
</comment>
<dbReference type="EMBL" id="MU266552">
    <property type="protein sequence ID" value="KAH7920907.1"/>
    <property type="molecule type" value="Genomic_DNA"/>
</dbReference>
<evidence type="ECO:0000313" key="2">
    <source>
        <dbReference type="Proteomes" id="UP000790709"/>
    </source>
</evidence>
<proteinExistence type="predicted"/>
<organism evidence="1 2">
    <name type="scientific">Leucogyrophana mollusca</name>
    <dbReference type="NCBI Taxonomy" id="85980"/>
    <lineage>
        <taxon>Eukaryota</taxon>
        <taxon>Fungi</taxon>
        <taxon>Dikarya</taxon>
        <taxon>Basidiomycota</taxon>
        <taxon>Agaricomycotina</taxon>
        <taxon>Agaricomycetes</taxon>
        <taxon>Agaricomycetidae</taxon>
        <taxon>Boletales</taxon>
        <taxon>Boletales incertae sedis</taxon>
        <taxon>Leucogyrophana</taxon>
    </lineage>
</organism>
<dbReference type="Proteomes" id="UP000790709">
    <property type="component" value="Unassembled WGS sequence"/>
</dbReference>
<evidence type="ECO:0000313" key="1">
    <source>
        <dbReference type="EMBL" id="KAH7920907.1"/>
    </source>
</evidence>